<dbReference type="Gene3D" id="2.30.30.40">
    <property type="entry name" value="SH3 Domains"/>
    <property type="match status" value="1"/>
</dbReference>
<dbReference type="Gene3D" id="1.20.1270.60">
    <property type="entry name" value="Arfaptin homology (AH) domain/BAR domain"/>
    <property type="match status" value="1"/>
</dbReference>
<feature type="region of interest" description="Disordered" evidence="3">
    <location>
        <begin position="182"/>
        <end position="209"/>
    </location>
</feature>
<accession>A0A060SFR2</accession>
<feature type="region of interest" description="Disordered" evidence="3">
    <location>
        <begin position="54"/>
        <end position="89"/>
    </location>
</feature>
<dbReference type="Proteomes" id="UP000029665">
    <property type="component" value="Unassembled WGS sequence"/>
</dbReference>
<gene>
    <name evidence="6" type="ORF">BN946_scf184844.g103</name>
</gene>
<dbReference type="HOGENOM" id="CLU_020758_0_0_1"/>
<dbReference type="InterPro" id="IPR001683">
    <property type="entry name" value="PX_dom"/>
</dbReference>
<evidence type="ECO:0000256" key="3">
    <source>
        <dbReference type="SAM" id="MobiDB-lite"/>
    </source>
</evidence>
<sequence length="794" mass="87906">MTETTSSPPKTALLQIPQVLSRPHSDLEFDSGINTSAAWTVSLASPEGGARLSLNSIHSNKNTTGETPIAEEGADCNESVTEDDDSINDEEGRPARALYAFHGKAEFRELTQVEAGDELEIMREEVGEGWSLARLARTARVWDSSSSTGTAQGNEMGLIPRSYYIFTAEFAHTEGLLVPHTHSRFRSKREASSDSITPRGSPTRGNEALPIIPQTTGEWFPSFRRTLLGGKSLNRFSSFVTSGAEEFVLQGATEDAPAGVPQHAPHGRLMSEDDSKRESVLGNIAEAERHFVEAGPSWKAKVPPFRVLVHSPSKRTSTLSGAYTMYTVTTAFEAFSHARSGFESSDEYEDGPPSPMRITVHRRFSHFVALHTALTRLLPGIALPPLPEKQYAGRFSDDFVEARRGDLERYINRAVRAMRWAPVCSRHDLNAETDCMRLQEWKKQLPYYLSIPPKGPAFYANVYHPAFNVDAEEASEAIDRFVNHTRAVGKGVQSLRNLFGKVREARVEMSKAERLLSYSILSLITAKPLASAPTTGINEDDEEQGTGGTANGHVNEDGAWCWRENCASCLKLTKAMQKTSETLQIVADLYDDHARRTQLATHEALKNVAHPSTLYAPVVDTHKSTLSRYNEAVLEGAESEEMAARCETVLNITMAEMDTYHTQKVDDFQNLAKEHLDGEIAFYEQVGIVRPLQLSYDATNDFGRNQILARLRTARKAFDSPQYDELARSPRQPSIYERDLEHPRLNPPPLTQPCPHVFDSAPMRPVSVAIQEGVGMLLGGVASPSRGSVFGKFW</sequence>
<dbReference type="SMART" id="SM00312">
    <property type="entry name" value="PX"/>
    <property type="match status" value="1"/>
</dbReference>
<dbReference type="InterPro" id="IPR027267">
    <property type="entry name" value="AH/BAR_dom_sf"/>
</dbReference>
<dbReference type="OrthoDB" id="10254720at2759"/>
<evidence type="ECO:0000313" key="7">
    <source>
        <dbReference type="Proteomes" id="UP000029665"/>
    </source>
</evidence>
<evidence type="ECO:0008006" key="8">
    <source>
        <dbReference type="Google" id="ProtNLM"/>
    </source>
</evidence>
<dbReference type="AlphaFoldDB" id="A0A060SFR2"/>
<dbReference type="Pfam" id="PF00787">
    <property type="entry name" value="PX"/>
    <property type="match status" value="1"/>
</dbReference>
<feature type="region of interest" description="Disordered" evidence="3">
    <location>
        <begin position="531"/>
        <end position="553"/>
    </location>
</feature>
<evidence type="ECO:0000256" key="1">
    <source>
        <dbReference type="ARBA" id="ARBA00022443"/>
    </source>
</evidence>
<feature type="domain" description="SH3" evidence="4">
    <location>
        <begin position="90"/>
        <end position="169"/>
    </location>
</feature>
<proteinExistence type="predicted"/>
<dbReference type="SUPFAM" id="SSF64268">
    <property type="entry name" value="PX domain"/>
    <property type="match status" value="1"/>
</dbReference>
<dbReference type="PROSITE" id="PS50002">
    <property type="entry name" value="SH3"/>
    <property type="match status" value="1"/>
</dbReference>
<dbReference type="GO" id="GO:0097320">
    <property type="term" value="P:plasma membrane tubulation"/>
    <property type="evidence" value="ECO:0007669"/>
    <property type="project" value="TreeGrafter"/>
</dbReference>
<feature type="compositionally biased region" description="Acidic residues" evidence="3">
    <location>
        <begin position="72"/>
        <end position="89"/>
    </location>
</feature>
<dbReference type="InterPro" id="IPR019497">
    <property type="entry name" value="Sorting_nexin_WASP-bd-dom"/>
</dbReference>
<evidence type="ECO:0000313" key="6">
    <source>
        <dbReference type="EMBL" id="CDO71099.1"/>
    </source>
</evidence>
<evidence type="ECO:0000259" key="5">
    <source>
        <dbReference type="PROSITE" id="PS50195"/>
    </source>
</evidence>
<dbReference type="GO" id="GO:0035091">
    <property type="term" value="F:phosphatidylinositol binding"/>
    <property type="evidence" value="ECO:0007669"/>
    <property type="project" value="InterPro"/>
</dbReference>
<dbReference type="PANTHER" id="PTHR45827">
    <property type="entry name" value="SORTING NEXIN"/>
    <property type="match status" value="1"/>
</dbReference>
<dbReference type="GO" id="GO:0005886">
    <property type="term" value="C:plasma membrane"/>
    <property type="evidence" value="ECO:0007669"/>
    <property type="project" value="TreeGrafter"/>
</dbReference>
<name>A0A060SFR2_PYCCI</name>
<dbReference type="Gene3D" id="3.30.1520.10">
    <property type="entry name" value="Phox-like domain"/>
    <property type="match status" value="1"/>
</dbReference>
<dbReference type="Pfam" id="PF10456">
    <property type="entry name" value="BAR_3_WASP_bdg"/>
    <property type="match status" value="1"/>
</dbReference>
<dbReference type="GO" id="GO:0006897">
    <property type="term" value="P:endocytosis"/>
    <property type="evidence" value="ECO:0007669"/>
    <property type="project" value="TreeGrafter"/>
</dbReference>
<feature type="compositionally biased region" description="Polar residues" evidence="3">
    <location>
        <begin position="54"/>
        <end position="66"/>
    </location>
</feature>
<dbReference type="PROSITE" id="PS50195">
    <property type="entry name" value="PX"/>
    <property type="match status" value="1"/>
</dbReference>
<dbReference type="InterPro" id="IPR001452">
    <property type="entry name" value="SH3_domain"/>
</dbReference>
<evidence type="ECO:0000256" key="2">
    <source>
        <dbReference type="PROSITE-ProRule" id="PRU00192"/>
    </source>
</evidence>
<feature type="domain" description="PX" evidence="5">
    <location>
        <begin position="304"/>
        <end position="455"/>
    </location>
</feature>
<evidence type="ECO:0000259" key="4">
    <source>
        <dbReference type="PROSITE" id="PS50002"/>
    </source>
</evidence>
<organism evidence="6 7">
    <name type="scientific">Pycnoporus cinnabarinus</name>
    <name type="common">Cinnabar-red polypore</name>
    <name type="synonym">Trametes cinnabarina</name>
    <dbReference type="NCBI Taxonomy" id="5643"/>
    <lineage>
        <taxon>Eukaryota</taxon>
        <taxon>Fungi</taxon>
        <taxon>Dikarya</taxon>
        <taxon>Basidiomycota</taxon>
        <taxon>Agaricomycotina</taxon>
        <taxon>Agaricomycetes</taxon>
        <taxon>Polyporales</taxon>
        <taxon>Polyporaceae</taxon>
        <taxon>Trametes</taxon>
    </lineage>
</organism>
<comment type="caution">
    <text evidence="6">The sequence shown here is derived from an EMBL/GenBank/DDBJ whole genome shotgun (WGS) entry which is preliminary data.</text>
</comment>
<dbReference type="OMA" id="FDSAPMR"/>
<dbReference type="PANTHER" id="PTHR45827:SF1">
    <property type="entry name" value="SORTING NEXIN"/>
    <property type="match status" value="1"/>
</dbReference>
<dbReference type="STRING" id="5643.A0A060SFR2"/>
<dbReference type="EMBL" id="CCBP010000097">
    <property type="protein sequence ID" value="CDO71099.1"/>
    <property type="molecule type" value="Genomic_DNA"/>
</dbReference>
<protein>
    <recommendedName>
        <fullName evidence="8">PX domain-containing protein</fullName>
    </recommendedName>
</protein>
<dbReference type="GO" id="GO:0031410">
    <property type="term" value="C:cytoplasmic vesicle"/>
    <property type="evidence" value="ECO:0007669"/>
    <property type="project" value="TreeGrafter"/>
</dbReference>
<keyword evidence="7" id="KW-1185">Reference proteome</keyword>
<dbReference type="InterPro" id="IPR036871">
    <property type="entry name" value="PX_dom_sf"/>
</dbReference>
<reference evidence="6" key="1">
    <citation type="submission" date="2014-01" db="EMBL/GenBank/DDBJ databases">
        <title>The genome of the white-rot fungus Pycnoporus cinnabarinus: a basidiomycete model with a versatile arsenal for lignocellulosic biomass breakdown.</title>
        <authorList>
            <person name="Levasseur A."/>
            <person name="Lomascolo A."/>
            <person name="Ruiz-Duenas F.J."/>
            <person name="Uzan E."/>
            <person name="Piumi F."/>
            <person name="Kues U."/>
            <person name="Ram A.F.J."/>
            <person name="Murat C."/>
            <person name="Haon M."/>
            <person name="Benoit I."/>
            <person name="Arfi Y."/>
            <person name="Chevret D."/>
            <person name="Drula E."/>
            <person name="Kwon M.J."/>
            <person name="Gouret P."/>
            <person name="Lesage-Meessen L."/>
            <person name="Lombard V."/>
            <person name="Mariette J."/>
            <person name="Noirot C."/>
            <person name="Park J."/>
            <person name="Patyshakuliyeva A."/>
            <person name="Wieneger R.A.B."/>
            <person name="Wosten H.A.B."/>
            <person name="Martin F."/>
            <person name="Coutinho P.M."/>
            <person name="de Vries R."/>
            <person name="Martinez A.T."/>
            <person name="Klopp C."/>
            <person name="Pontarotti P."/>
            <person name="Henrissat B."/>
            <person name="Record E."/>
        </authorList>
    </citation>
    <scope>NUCLEOTIDE SEQUENCE [LARGE SCALE GENOMIC DNA]</scope>
    <source>
        <strain evidence="6">BRFM137</strain>
    </source>
</reference>
<dbReference type="GO" id="GO:0016197">
    <property type="term" value="P:endosomal transport"/>
    <property type="evidence" value="ECO:0007669"/>
    <property type="project" value="TreeGrafter"/>
</dbReference>
<keyword evidence="1 2" id="KW-0728">SH3 domain</keyword>
<feature type="compositionally biased region" description="Polar residues" evidence="3">
    <location>
        <begin position="193"/>
        <end position="204"/>
    </location>
</feature>